<name>A0ABU6IPW8_9FLAO</name>
<sequence length="110" mass="12895">MIGFDAPLSEGKRTYTYSGANFTIAQQPLQKYEQYLVEAAQQLLSRFENHPKYNKLAEALINFQDEEEQQNDAKRILFYDHSEEYKGIKFLNPLYPAIKKKQVLQINFKG</sequence>
<dbReference type="RefSeq" id="WP_326278143.1">
    <property type="nucleotide sequence ID" value="NZ_JAYKYV010000005.1"/>
</dbReference>
<accession>A0ABU6IPW8</accession>
<protein>
    <submittedName>
        <fullName evidence="1">Uncharacterized protein</fullName>
    </submittedName>
</protein>
<evidence type="ECO:0000313" key="2">
    <source>
        <dbReference type="Proteomes" id="UP001355298"/>
    </source>
</evidence>
<gene>
    <name evidence="1" type="ORF">VOP03_07325</name>
</gene>
<proteinExistence type="predicted"/>
<dbReference type="EMBL" id="JAYMGW010000005">
    <property type="protein sequence ID" value="MEC4265150.1"/>
    <property type="molecule type" value="Genomic_DNA"/>
</dbReference>
<dbReference type="Proteomes" id="UP001355298">
    <property type="component" value="Unassembled WGS sequence"/>
</dbReference>
<keyword evidence="2" id="KW-1185">Reference proteome</keyword>
<organism evidence="1 2">
    <name type="scientific">Flagellimonas halotolerans</name>
    <dbReference type="NCBI Taxonomy" id="3112164"/>
    <lineage>
        <taxon>Bacteria</taxon>
        <taxon>Pseudomonadati</taxon>
        <taxon>Bacteroidota</taxon>
        <taxon>Flavobacteriia</taxon>
        <taxon>Flavobacteriales</taxon>
        <taxon>Flavobacteriaceae</taxon>
        <taxon>Flagellimonas</taxon>
    </lineage>
</organism>
<reference evidence="1 2" key="1">
    <citation type="submission" date="2024-01" db="EMBL/GenBank/DDBJ databases">
        <title>The strains designed SYSU M86414 and SYSU M84420 isolated from the marine sediment in San Sha City (Hainan Province, China).</title>
        <authorList>
            <person name="Guo D."/>
        </authorList>
    </citation>
    <scope>NUCLEOTIDE SEQUENCE [LARGE SCALE GENOMIC DNA]</scope>
    <source>
        <strain evidence="1 2">SYSU M84420</strain>
    </source>
</reference>
<comment type="caution">
    <text evidence="1">The sequence shown here is derived from an EMBL/GenBank/DDBJ whole genome shotgun (WGS) entry which is preliminary data.</text>
</comment>
<evidence type="ECO:0000313" key="1">
    <source>
        <dbReference type="EMBL" id="MEC4265150.1"/>
    </source>
</evidence>